<evidence type="ECO:0000256" key="13">
    <source>
        <dbReference type="SAM" id="Phobius"/>
    </source>
</evidence>
<keyword evidence="10 13" id="KW-0472">Membrane</keyword>
<evidence type="ECO:0000256" key="5">
    <source>
        <dbReference type="ARBA" id="ARBA00022516"/>
    </source>
</evidence>
<feature type="transmembrane region" description="Helical" evidence="13">
    <location>
        <begin position="134"/>
        <end position="156"/>
    </location>
</feature>
<organism evidence="14 15">
    <name type="scientific">Ascoidea rubescens DSM 1968</name>
    <dbReference type="NCBI Taxonomy" id="1344418"/>
    <lineage>
        <taxon>Eukaryota</taxon>
        <taxon>Fungi</taxon>
        <taxon>Dikarya</taxon>
        <taxon>Ascomycota</taxon>
        <taxon>Saccharomycotina</taxon>
        <taxon>Saccharomycetes</taxon>
        <taxon>Ascoideaceae</taxon>
        <taxon>Ascoidea</taxon>
    </lineage>
</organism>
<keyword evidence="15" id="KW-1185">Reference proteome</keyword>
<feature type="transmembrane region" description="Helical" evidence="13">
    <location>
        <begin position="99"/>
        <end position="122"/>
    </location>
</feature>
<dbReference type="AlphaFoldDB" id="A0A1D2VCX0"/>
<dbReference type="EMBL" id="KV454485">
    <property type="protein sequence ID" value="ODV59544.1"/>
    <property type="molecule type" value="Genomic_DNA"/>
</dbReference>
<evidence type="ECO:0000256" key="11">
    <source>
        <dbReference type="ARBA" id="ARBA00023160"/>
    </source>
</evidence>
<evidence type="ECO:0000256" key="10">
    <source>
        <dbReference type="ARBA" id="ARBA00023136"/>
    </source>
</evidence>
<feature type="transmembrane region" description="Helical" evidence="13">
    <location>
        <begin position="162"/>
        <end position="181"/>
    </location>
</feature>
<evidence type="ECO:0000256" key="6">
    <source>
        <dbReference type="ARBA" id="ARBA00022692"/>
    </source>
</evidence>
<keyword evidence="7" id="KW-0276">Fatty acid metabolism</keyword>
<keyword evidence="11" id="KW-0275">Fatty acid biosynthesis</keyword>
<feature type="non-terminal residue" evidence="14">
    <location>
        <position position="184"/>
    </location>
</feature>
<evidence type="ECO:0000313" key="14">
    <source>
        <dbReference type="EMBL" id="ODV59544.1"/>
    </source>
</evidence>
<feature type="transmembrane region" description="Helical" evidence="13">
    <location>
        <begin position="72"/>
        <end position="93"/>
    </location>
</feature>
<dbReference type="GO" id="GO:0102158">
    <property type="term" value="F:very-long-chain (3R)-3-hydroxyacyl-CoA dehydratase activity"/>
    <property type="evidence" value="ECO:0007669"/>
    <property type="project" value="UniProtKB-EC"/>
</dbReference>
<dbReference type="STRING" id="1344418.A0A1D2VCX0"/>
<reference evidence="15" key="1">
    <citation type="submission" date="2016-05" db="EMBL/GenBank/DDBJ databases">
        <title>Comparative genomics of biotechnologically important yeasts.</title>
        <authorList>
            <consortium name="DOE Joint Genome Institute"/>
            <person name="Riley R."/>
            <person name="Haridas S."/>
            <person name="Wolfe K.H."/>
            <person name="Lopes M.R."/>
            <person name="Hittinger C.T."/>
            <person name="Goker M."/>
            <person name="Salamov A."/>
            <person name="Wisecaver J."/>
            <person name="Long T.M."/>
            <person name="Aerts A.L."/>
            <person name="Barry K."/>
            <person name="Choi C."/>
            <person name="Clum A."/>
            <person name="Coughlan A.Y."/>
            <person name="Deshpande S."/>
            <person name="Douglass A.P."/>
            <person name="Hanson S.J."/>
            <person name="Klenk H.-P."/>
            <person name="Labutti K."/>
            <person name="Lapidus A."/>
            <person name="Lindquist E."/>
            <person name="Lipzen A."/>
            <person name="Meier-Kolthoff J.P."/>
            <person name="Ohm R.A."/>
            <person name="Otillar R.P."/>
            <person name="Pangilinan J."/>
            <person name="Peng Y."/>
            <person name="Rokas A."/>
            <person name="Rosa C.A."/>
            <person name="Scheuner C."/>
            <person name="Sibirny A.A."/>
            <person name="Slot J.C."/>
            <person name="Stielow J.B."/>
            <person name="Sun H."/>
            <person name="Kurtzman C.P."/>
            <person name="Blackwell M."/>
            <person name="Grigoriev I.V."/>
            <person name="Jeffries T.W."/>
        </authorList>
    </citation>
    <scope>NUCLEOTIDE SEQUENCE [LARGE SCALE GENOMIC DNA]</scope>
    <source>
        <strain evidence="15">DSM 1968</strain>
    </source>
</reference>
<dbReference type="InParanoid" id="A0A1D2VCX0"/>
<dbReference type="OrthoDB" id="46988at2759"/>
<keyword evidence="5" id="KW-0444">Lipid biosynthesis</keyword>
<accession>A0A1D2VCX0</accession>
<dbReference type="GeneID" id="30963665"/>
<protein>
    <recommendedName>
        <fullName evidence="4">very-long-chain (3R)-3-hydroxyacyl-CoA dehydratase</fullName>
        <ecNumber evidence="4">4.2.1.134</ecNumber>
    </recommendedName>
</protein>
<keyword evidence="6 13" id="KW-0812">Transmembrane</keyword>
<dbReference type="FunCoup" id="A0A1D2VCX0">
    <property type="interactions" value="21"/>
</dbReference>
<dbReference type="UniPathway" id="UPA00094"/>
<dbReference type="GO" id="GO:0006633">
    <property type="term" value="P:fatty acid biosynthetic process"/>
    <property type="evidence" value="ECO:0007669"/>
    <property type="project" value="UniProtKB-UniPathway"/>
</dbReference>
<gene>
    <name evidence="14" type="ORF">ASCRUDRAFT_27989</name>
</gene>
<feature type="transmembrane region" description="Helical" evidence="13">
    <location>
        <begin position="45"/>
        <end position="65"/>
    </location>
</feature>
<name>A0A1D2VCX0_9ASCO</name>
<keyword evidence="8 13" id="KW-1133">Transmembrane helix</keyword>
<dbReference type="Proteomes" id="UP000095038">
    <property type="component" value="Unassembled WGS sequence"/>
</dbReference>
<sequence length="184" mass="22242">IKFTQRLVFFNNMVFFFLWFCVLSRLLILLPLVGRKFLPGGISDFFHVVATISTLSEVLFSFSILKIRKSRIFFKIFKFLNLMFIIWVVLINYKRITRHWSYSLLIFSYSFDETINYFKFLFNLSWVNCFRKYKIFFIFPLQKFSEIVLLMLSLQFISNTNLADFIKALILFYFPYSYLALGRL</sequence>
<evidence type="ECO:0000256" key="7">
    <source>
        <dbReference type="ARBA" id="ARBA00022832"/>
    </source>
</evidence>
<keyword evidence="9" id="KW-0443">Lipid metabolism</keyword>
<evidence type="ECO:0000313" key="15">
    <source>
        <dbReference type="Proteomes" id="UP000095038"/>
    </source>
</evidence>
<evidence type="ECO:0000256" key="12">
    <source>
        <dbReference type="ARBA" id="ARBA00023239"/>
    </source>
</evidence>
<feature type="non-terminal residue" evidence="14">
    <location>
        <position position="1"/>
    </location>
</feature>
<dbReference type="RefSeq" id="XP_020045851.1">
    <property type="nucleotide sequence ID" value="XM_020190029.2"/>
</dbReference>
<proteinExistence type="inferred from homology"/>
<dbReference type="GO" id="GO:0016020">
    <property type="term" value="C:membrane"/>
    <property type="evidence" value="ECO:0007669"/>
    <property type="project" value="UniProtKB-SubCell"/>
</dbReference>
<evidence type="ECO:0000256" key="2">
    <source>
        <dbReference type="ARBA" id="ARBA00005194"/>
    </source>
</evidence>
<keyword evidence="12" id="KW-0456">Lyase</keyword>
<comment type="subcellular location">
    <subcellularLocation>
        <location evidence="1">Membrane</location>
        <topology evidence="1">Multi-pass membrane protein</topology>
    </subcellularLocation>
</comment>
<comment type="similarity">
    <text evidence="3">Belongs to the very long-chain fatty acids dehydratase HACD family.</text>
</comment>
<evidence type="ECO:0000256" key="8">
    <source>
        <dbReference type="ARBA" id="ARBA00022989"/>
    </source>
</evidence>
<dbReference type="InterPro" id="IPR007482">
    <property type="entry name" value="Tyr_Pase-like_PTPLA"/>
</dbReference>
<evidence type="ECO:0000256" key="9">
    <source>
        <dbReference type="ARBA" id="ARBA00023098"/>
    </source>
</evidence>
<evidence type="ECO:0000256" key="1">
    <source>
        <dbReference type="ARBA" id="ARBA00004141"/>
    </source>
</evidence>
<evidence type="ECO:0000256" key="3">
    <source>
        <dbReference type="ARBA" id="ARBA00007811"/>
    </source>
</evidence>
<evidence type="ECO:0000256" key="4">
    <source>
        <dbReference type="ARBA" id="ARBA00013122"/>
    </source>
</evidence>
<feature type="transmembrane region" description="Helical" evidence="13">
    <location>
        <begin position="12"/>
        <end position="33"/>
    </location>
</feature>
<dbReference type="Pfam" id="PF04387">
    <property type="entry name" value="PTPLA"/>
    <property type="match status" value="1"/>
</dbReference>
<dbReference type="EC" id="4.2.1.134" evidence="4"/>
<comment type="pathway">
    <text evidence="2">Lipid metabolism; fatty acid biosynthesis.</text>
</comment>